<organism evidence="10 11">
    <name type="scientific">Brumimicrobium glaciale</name>
    <dbReference type="NCBI Taxonomy" id="200475"/>
    <lineage>
        <taxon>Bacteria</taxon>
        <taxon>Pseudomonadati</taxon>
        <taxon>Bacteroidota</taxon>
        <taxon>Flavobacteriia</taxon>
        <taxon>Flavobacteriales</taxon>
        <taxon>Crocinitomicaceae</taxon>
        <taxon>Brumimicrobium</taxon>
    </lineage>
</organism>
<dbReference type="Pfam" id="PF00664">
    <property type="entry name" value="ABC_membrane"/>
    <property type="match status" value="1"/>
</dbReference>
<dbReference type="SUPFAM" id="SSF90123">
    <property type="entry name" value="ABC transporter transmembrane region"/>
    <property type="match status" value="1"/>
</dbReference>
<proteinExistence type="predicted"/>
<dbReference type="PROSITE" id="PS50929">
    <property type="entry name" value="ABC_TM1F"/>
    <property type="match status" value="1"/>
</dbReference>
<dbReference type="PANTHER" id="PTHR43394">
    <property type="entry name" value="ATP-DEPENDENT PERMEASE MDL1, MITOCHONDRIAL"/>
    <property type="match status" value="1"/>
</dbReference>
<dbReference type="PROSITE" id="PS50893">
    <property type="entry name" value="ABC_TRANSPORTER_2"/>
    <property type="match status" value="1"/>
</dbReference>
<evidence type="ECO:0000259" key="8">
    <source>
        <dbReference type="PROSITE" id="PS50893"/>
    </source>
</evidence>
<dbReference type="GO" id="GO:0016887">
    <property type="term" value="F:ATP hydrolysis activity"/>
    <property type="evidence" value="ECO:0007669"/>
    <property type="project" value="InterPro"/>
</dbReference>
<dbReference type="SMART" id="SM00382">
    <property type="entry name" value="AAA"/>
    <property type="match status" value="1"/>
</dbReference>
<dbReference type="GO" id="GO:0005524">
    <property type="term" value="F:ATP binding"/>
    <property type="evidence" value="ECO:0007669"/>
    <property type="project" value="UniProtKB-KW"/>
</dbReference>
<dbReference type="Pfam" id="PF00005">
    <property type="entry name" value="ABC_tran"/>
    <property type="match status" value="1"/>
</dbReference>
<feature type="transmembrane region" description="Helical" evidence="7">
    <location>
        <begin position="285"/>
        <end position="303"/>
    </location>
</feature>
<dbReference type="InterPro" id="IPR039421">
    <property type="entry name" value="Type_1_exporter"/>
</dbReference>
<keyword evidence="11" id="KW-1185">Reference proteome</keyword>
<dbReference type="InterPro" id="IPR003593">
    <property type="entry name" value="AAA+_ATPase"/>
</dbReference>
<keyword evidence="6 7" id="KW-0472">Membrane</keyword>
<sequence length="612" mass="68428">MKQLSTIFRATFIYKARAIATIVFNFLYVIFNLLSLVLFVPFLQVIFPSEEVEIVSKPILENDGISAYIEFLSNYYNYFMTSMAQNDPKHALFFVCVTVVIAFFFKSLFRYLAIYHQSQLRMAVVRDYRDQLFKKSMGLPISFFTEEKKGDLMSRMNNDVNEIEVAVVAVLELIFRDPLSVIITVSVLVYWSPALTLFSFILLPVSALIITQIGKSLKRTASKGQKQLGVLFSFLDEYLGGIRIVKAFNATDESVRKFAAINLHHQRLTTRAFRKRDVSSPLNEFLGALVMIGIVWYGGSMILDGAAGDGFTGKEFIGFIIVFSQLLVPVQNIAKNSANLSKAKASQERIEEILSADEKILDPVHPAAIHPLEKGIVFKNVSFSYQTEMVLQHLNFELLKGKTVALVGESGSGKSTIADLLPRFYDVTSGEITYDGTNINQFTVHDLRDQVGIVNQESILFNDTVFNNIAFGMNNVTEEEVMEAAKIANAHDFISAMEDGYHTNIGERGNKLSGGQKQRVSIARAVLKNPPIMILDEATSALDTESEKLVQDALDNLMKNRTSLVIAHRLSTIKNADLILVLSKGEIAERGTHEELFAKNGLYHKLSTMQGL</sequence>
<dbReference type="EMBL" id="SETE01000003">
    <property type="protein sequence ID" value="RYM34073.1"/>
    <property type="molecule type" value="Genomic_DNA"/>
</dbReference>
<evidence type="ECO:0000256" key="2">
    <source>
        <dbReference type="ARBA" id="ARBA00022692"/>
    </source>
</evidence>
<keyword evidence="3" id="KW-0547">Nucleotide-binding</keyword>
<comment type="subcellular location">
    <subcellularLocation>
        <location evidence="1">Cell membrane</location>
        <topology evidence="1">Multi-pass membrane protein</topology>
    </subcellularLocation>
</comment>
<dbReference type="OrthoDB" id="9780296at2"/>
<keyword evidence="5 7" id="KW-1133">Transmembrane helix</keyword>
<dbReference type="InterPro" id="IPR003439">
    <property type="entry name" value="ABC_transporter-like_ATP-bd"/>
</dbReference>
<dbReference type="FunFam" id="3.40.50.300:FF:000218">
    <property type="entry name" value="Multidrug ABC transporter ATP-binding protein"/>
    <property type="match status" value="1"/>
</dbReference>
<dbReference type="AlphaFoldDB" id="A0A4Q4KL15"/>
<feature type="transmembrane region" description="Helical" evidence="7">
    <location>
        <begin position="21"/>
        <end position="47"/>
    </location>
</feature>
<dbReference type="InterPro" id="IPR017871">
    <property type="entry name" value="ABC_transporter-like_CS"/>
</dbReference>
<evidence type="ECO:0000256" key="4">
    <source>
        <dbReference type="ARBA" id="ARBA00022840"/>
    </source>
</evidence>
<dbReference type="PROSITE" id="PS00211">
    <property type="entry name" value="ABC_TRANSPORTER_1"/>
    <property type="match status" value="1"/>
</dbReference>
<evidence type="ECO:0000259" key="9">
    <source>
        <dbReference type="PROSITE" id="PS50929"/>
    </source>
</evidence>
<protein>
    <submittedName>
        <fullName evidence="10">ABC transporter ATP-binding protein</fullName>
    </submittedName>
</protein>
<dbReference type="Gene3D" id="1.20.1560.10">
    <property type="entry name" value="ABC transporter type 1, transmembrane domain"/>
    <property type="match status" value="1"/>
</dbReference>
<evidence type="ECO:0000256" key="1">
    <source>
        <dbReference type="ARBA" id="ARBA00004651"/>
    </source>
</evidence>
<accession>A0A4Q4KL15</accession>
<evidence type="ECO:0000256" key="5">
    <source>
        <dbReference type="ARBA" id="ARBA00022989"/>
    </source>
</evidence>
<comment type="caution">
    <text evidence="10">The sequence shown here is derived from an EMBL/GenBank/DDBJ whole genome shotgun (WGS) entry which is preliminary data.</text>
</comment>
<gene>
    <name evidence="10" type="ORF">ERX46_08920</name>
</gene>
<dbReference type="GO" id="GO:0005886">
    <property type="term" value="C:plasma membrane"/>
    <property type="evidence" value="ECO:0007669"/>
    <property type="project" value="UniProtKB-SubCell"/>
</dbReference>
<feature type="transmembrane region" description="Helical" evidence="7">
    <location>
        <begin position="197"/>
        <end position="217"/>
    </location>
</feature>
<dbReference type="InterPro" id="IPR036640">
    <property type="entry name" value="ABC1_TM_sf"/>
</dbReference>
<dbReference type="CDD" id="cd03251">
    <property type="entry name" value="ABCC_MsbA"/>
    <property type="match status" value="1"/>
</dbReference>
<keyword evidence="4 10" id="KW-0067">ATP-binding</keyword>
<dbReference type="CDD" id="cd18552">
    <property type="entry name" value="ABC_6TM_MsbA_like"/>
    <property type="match status" value="1"/>
</dbReference>
<dbReference type="InterPro" id="IPR027417">
    <property type="entry name" value="P-loop_NTPase"/>
</dbReference>
<name>A0A4Q4KL15_9FLAO</name>
<feature type="domain" description="ABC transporter" evidence="8">
    <location>
        <begin position="376"/>
        <end position="609"/>
    </location>
</feature>
<keyword evidence="2 7" id="KW-0812">Transmembrane</keyword>
<dbReference type="GO" id="GO:0015421">
    <property type="term" value="F:ABC-type oligopeptide transporter activity"/>
    <property type="evidence" value="ECO:0007669"/>
    <property type="project" value="TreeGrafter"/>
</dbReference>
<dbReference type="Proteomes" id="UP000293952">
    <property type="component" value="Unassembled WGS sequence"/>
</dbReference>
<feature type="transmembrane region" description="Helical" evidence="7">
    <location>
        <begin position="91"/>
        <end position="112"/>
    </location>
</feature>
<reference evidence="10 11" key="1">
    <citation type="submission" date="2019-02" db="EMBL/GenBank/DDBJ databases">
        <title>Genome sequence of the sea-ice species Brumimicrobium glaciale.</title>
        <authorList>
            <person name="Bowman J.P."/>
        </authorList>
    </citation>
    <scope>NUCLEOTIDE SEQUENCE [LARGE SCALE GENOMIC DNA]</scope>
    <source>
        <strain evidence="10 11">IC156</strain>
    </source>
</reference>
<evidence type="ECO:0000256" key="7">
    <source>
        <dbReference type="SAM" id="Phobius"/>
    </source>
</evidence>
<feature type="domain" description="ABC transmembrane type-1" evidence="9">
    <location>
        <begin position="19"/>
        <end position="342"/>
    </location>
</feature>
<evidence type="ECO:0000256" key="3">
    <source>
        <dbReference type="ARBA" id="ARBA00022741"/>
    </source>
</evidence>
<evidence type="ECO:0000256" key="6">
    <source>
        <dbReference type="ARBA" id="ARBA00023136"/>
    </source>
</evidence>
<dbReference type="Gene3D" id="3.40.50.300">
    <property type="entry name" value="P-loop containing nucleotide triphosphate hydrolases"/>
    <property type="match status" value="1"/>
</dbReference>
<dbReference type="SUPFAM" id="SSF52540">
    <property type="entry name" value="P-loop containing nucleoside triphosphate hydrolases"/>
    <property type="match status" value="1"/>
</dbReference>
<evidence type="ECO:0000313" key="11">
    <source>
        <dbReference type="Proteomes" id="UP000293952"/>
    </source>
</evidence>
<evidence type="ECO:0000313" key="10">
    <source>
        <dbReference type="EMBL" id="RYM34073.1"/>
    </source>
</evidence>
<feature type="transmembrane region" description="Helical" evidence="7">
    <location>
        <begin position="165"/>
        <end position="191"/>
    </location>
</feature>
<dbReference type="RefSeq" id="WP_130093514.1">
    <property type="nucleotide sequence ID" value="NZ_SETE01000003.1"/>
</dbReference>
<dbReference type="InterPro" id="IPR011527">
    <property type="entry name" value="ABC1_TM_dom"/>
</dbReference>
<dbReference type="PANTHER" id="PTHR43394:SF1">
    <property type="entry name" value="ATP-BINDING CASSETTE SUB-FAMILY B MEMBER 10, MITOCHONDRIAL"/>
    <property type="match status" value="1"/>
</dbReference>